<dbReference type="STRING" id="688867.SAMN05660236_0514"/>
<gene>
    <name evidence="1" type="ORF">SAMN05660236_0514</name>
</gene>
<evidence type="ECO:0000313" key="1">
    <source>
        <dbReference type="EMBL" id="SKC43841.1"/>
    </source>
</evidence>
<organism evidence="1 2">
    <name type="scientific">Ohtaekwangia koreensis</name>
    <dbReference type="NCBI Taxonomy" id="688867"/>
    <lineage>
        <taxon>Bacteria</taxon>
        <taxon>Pseudomonadati</taxon>
        <taxon>Bacteroidota</taxon>
        <taxon>Cytophagia</taxon>
        <taxon>Cytophagales</taxon>
        <taxon>Fulvivirgaceae</taxon>
        <taxon>Ohtaekwangia</taxon>
    </lineage>
</organism>
<keyword evidence="2" id="KW-1185">Reference proteome</keyword>
<evidence type="ECO:0000313" key="2">
    <source>
        <dbReference type="Proteomes" id="UP000190961"/>
    </source>
</evidence>
<proteinExistence type="predicted"/>
<protein>
    <submittedName>
        <fullName evidence="1">Uncharacterized protein</fullName>
    </submittedName>
</protein>
<reference evidence="1 2" key="1">
    <citation type="submission" date="2017-02" db="EMBL/GenBank/DDBJ databases">
        <authorList>
            <person name="Peterson S.W."/>
        </authorList>
    </citation>
    <scope>NUCLEOTIDE SEQUENCE [LARGE SCALE GENOMIC DNA]</scope>
    <source>
        <strain evidence="1 2">DSM 25262</strain>
    </source>
</reference>
<dbReference type="AlphaFoldDB" id="A0A1T5IXK6"/>
<dbReference type="Proteomes" id="UP000190961">
    <property type="component" value="Unassembled WGS sequence"/>
</dbReference>
<accession>A0A1T5IXK6</accession>
<dbReference type="EMBL" id="FUZU01000001">
    <property type="protein sequence ID" value="SKC43841.1"/>
    <property type="molecule type" value="Genomic_DNA"/>
</dbReference>
<sequence>MRLYGIILLYFLSLPAWAQFDKDFLGLSAEENLILKSITAYDVVKTDTTGRLTQIWLEIDSQLCSLSERMSAQKLLALTYHDKPIIRCRAFHVLVDEYEGDALSIIQEHMQDTAVVHSFPGSCLPMKAYVGDYFVEVYRRKCFFARDSIQRGKLDSIVIFAPNKLSARHFAMYRAANAGKFYNKIREIVMEAEVSGQGIITLAKFRREQDIDLIMNWKSSDHLHRDRNASCTFFAIAEFPHPAFSPFLQQYIKKAILAKPDVSCHLLYFAIANYNNKTSHDLLSLPFQIADKSIRTEHLEKLSEALKMNSNPIYNDLRSRLKGYK</sequence>
<name>A0A1T5IXK6_9BACT</name>